<evidence type="ECO:0008006" key="4">
    <source>
        <dbReference type="Google" id="ProtNLM"/>
    </source>
</evidence>
<dbReference type="EMBL" id="CP054056">
    <property type="protein sequence ID" value="QKJ25031.1"/>
    <property type="molecule type" value="Genomic_DNA"/>
</dbReference>
<evidence type="ECO:0000313" key="3">
    <source>
        <dbReference type="Proteomes" id="UP000501003"/>
    </source>
</evidence>
<gene>
    <name evidence="2" type="ORF">HRU87_02180</name>
</gene>
<protein>
    <recommendedName>
        <fullName evidence="4">Type II secretion system protein GspF domain-containing protein</fullName>
    </recommendedName>
</protein>
<feature type="transmembrane region" description="Helical" evidence="1">
    <location>
        <begin position="43"/>
        <end position="63"/>
    </location>
</feature>
<proteinExistence type="predicted"/>
<dbReference type="Proteomes" id="UP000501003">
    <property type="component" value="Chromosome"/>
</dbReference>
<keyword evidence="1" id="KW-1133">Transmembrane helix</keyword>
<feature type="transmembrane region" description="Helical" evidence="1">
    <location>
        <begin position="20"/>
        <end position="37"/>
    </location>
</feature>
<reference evidence="2 3" key="1">
    <citation type="submission" date="2020-05" db="EMBL/GenBank/DDBJ databases">
        <title>Aquirufa sp. strain 15G-AUS-rot a new Aquirufa species.</title>
        <authorList>
            <person name="Pitt A."/>
            <person name="Hahn M.W."/>
        </authorList>
    </citation>
    <scope>NUCLEOTIDE SEQUENCE [LARGE SCALE GENOMIC DNA]</scope>
    <source>
        <strain evidence="2 3">15G-AUS-rot</strain>
    </source>
</reference>
<keyword evidence="1" id="KW-0472">Membrane</keyword>
<evidence type="ECO:0000313" key="2">
    <source>
        <dbReference type="EMBL" id="QKJ25031.1"/>
    </source>
</evidence>
<dbReference type="PANTHER" id="PTHR35007">
    <property type="entry name" value="INTEGRAL MEMBRANE PROTEIN-RELATED"/>
    <property type="match status" value="1"/>
</dbReference>
<dbReference type="KEGG" id="aqg:HRU87_02180"/>
<accession>A0A7D4TIP7</accession>
<name>A0A7D4TIP7_9MICO</name>
<dbReference type="AlphaFoldDB" id="A0A7D4TIP7"/>
<organism evidence="2 3">
    <name type="scientific">Aquiluna borgnonia</name>
    <dbReference type="NCBI Taxonomy" id="2499157"/>
    <lineage>
        <taxon>Bacteria</taxon>
        <taxon>Bacillati</taxon>
        <taxon>Actinomycetota</taxon>
        <taxon>Actinomycetes</taxon>
        <taxon>Micrococcales</taxon>
        <taxon>Microbacteriaceae</taxon>
        <taxon>Luna cluster</taxon>
        <taxon>Luna-1 subcluster</taxon>
        <taxon>Aquiluna</taxon>
    </lineage>
</organism>
<keyword evidence="3" id="KW-1185">Reference proteome</keyword>
<feature type="transmembrane region" description="Helical" evidence="1">
    <location>
        <begin position="213"/>
        <end position="237"/>
    </location>
</feature>
<keyword evidence="1" id="KW-0812">Transmembrane</keyword>
<sequence length="254" mass="27297">MKFYSELLERAGLTSRTKEVALLLFSIPAIAALLVFAAVGVLGLSLCIAALVLAAGIEVLRLLGERRLSAMEANWPAVFDIVQSGVASGLRFSEQLEYLAESAPISHRQGFRAAFDALERGHADVEVLEELKKYFASRHGDLLALLMQLERELGGVGMEKTLSDATSNVRREIGELGQLLAKQGWVSLSAKLALLAPWLVALVLVQLPQNREAFATPLGALVLVLGLALSLFAYALVNQLGQLTLPKRVLNGAG</sequence>
<dbReference type="PANTHER" id="PTHR35007:SF2">
    <property type="entry name" value="PILUS ASSEMBLE PROTEIN"/>
    <property type="match status" value="1"/>
</dbReference>
<feature type="transmembrane region" description="Helical" evidence="1">
    <location>
        <begin position="188"/>
        <end position="207"/>
    </location>
</feature>
<evidence type="ECO:0000256" key="1">
    <source>
        <dbReference type="SAM" id="Phobius"/>
    </source>
</evidence>
<dbReference type="RefSeq" id="WP_173493328.1">
    <property type="nucleotide sequence ID" value="NZ_CP054056.1"/>
</dbReference>